<sequence length="361" mass="40398">MKLIPFVCSLLFTAAFALPAPSPDPQDTKTCTSPPLRKEWRTLSDEEKLNYITAVKCMQKLPAISTGAVPGAVSRYDDFVGVHVRDANTIHFVGHTLPWHRYFVAKFEEAMINECNYTGGQPYWDFTLDSAKEEDFLASPIFDPGPLGFGGNGPWIAESIDPFPPAPGRTGGGCVQDGAFKDSVVRLGPRENIQLNERCLTRDFSPWIATTFLSAQLVKDTLDQTTFGWFDVKAQGKIQNVYTYRYHGGGHLAIGGELGTLADVWSSAGDPLFYLHHTNMDRLWWEWQKKDLPARLYDISNPIYPFDFPYGNATSRGNVTLEFEMPFHEVAKTVTIGDTMDIMGETLCYDYAPSPEKSNCY</sequence>
<reference evidence="5 6" key="1">
    <citation type="journal article" date="2018" name="Nat. Ecol. Evol.">
        <title>Pezizomycetes genomes reveal the molecular basis of ectomycorrhizal truffle lifestyle.</title>
        <authorList>
            <person name="Murat C."/>
            <person name="Payen T."/>
            <person name="Noel B."/>
            <person name="Kuo A."/>
            <person name="Morin E."/>
            <person name="Chen J."/>
            <person name="Kohler A."/>
            <person name="Krizsan K."/>
            <person name="Balestrini R."/>
            <person name="Da Silva C."/>
            <person name="Montanini B."/>
            <person name="Hainaut M."/>
            <person name="Levati E."/>
            <person name="Barry K.W."/>
            <person name="Belfiori B."/>
            <person name="Cichocki N."/>
            <person name="Clum A."/>
            <person name="Dockter R.B."/>
            <person name="Fauchery L."/>
            <person name="Guy J."/>
            <person name="Iotti M."/>
            <person name="Le Tacon F."/>
            <person name="Lindquist E.A."/>
            <person name="Lipzen A."/>
            <person name="Malagnac F."/>
            <person name="Mello A."/>
            <person name="Molinier V."/>
            <person name="Miyauchi S."/>
            <person name="Poulain J."/>
            <person name="Riccioni C."/>
            <person name="Rubini A."/>
            <person name="Sitrit Y."/>
            <person name="Splivallo R."/>
            <person name="Traeger S."/>
            <person name="Wang M."/>
            <person name="Zifcakova L."/>
            <person name="Wipf D."/>
            <person name="Zambonelli A."/>
            <person name="Paolocci F."/>
            <person name="Nowrousian M."/>
            <person name="Ottonello S."/>
            <person name="Baldrian P."/>
            <person name="Spatafora J.W."/>
            <person name="Henrissat B."/>
            <person name="Nagy L.G."/>
            <person name="Aury J.M."/>
            <person name="Wincker P."/>
            <person name="Grigoriev I.V."/>
            <person name="Bonfante P."/>
            <person name="Martin F.M."/>
        </authorList>
    </citation>
    <scope>NUCLEOTIDE SEQUENCE [LARGE SCALE GENOMIC DNA]</scope>
    <source>
        <strain evidence="5 6">CCBAS932</strain>
    </source>
</reference>
<keyword evidence="2" id="KW-0186">Copper</keyword>
<organism evidence="5 6">
    <name type="scientific">Morchella conica CCBAS932</name>
    <dbReference type="NCBI Taxonomy" id="1392247"/>
    <lineage>
        <taxon>Eukaryota</taxon>
        <taxon>Fungi</taxon>
        <taxon>Dikarya</taxon>
        <taxon>Ascomycota</taxon>
        <taxon>Pezizomycotina</taxon>
        <taxon>Pezizomycetes</taxon>
        <taxon>Pezizales</taxon>
        <taxon>Morchellaceae</taxon>
        <taxon>Morchella</taxon>
    </lineage>
</organism>
<evidence type="ECO:0000259" key="4">
    <source>
        <dbReference type="PROSITE" id="PS00498"/>
    </source>
</evidence>
<dbReference type="PANTHER" id="PTHR11474:SF126">
    <property type="entry name" value="TYROSINASE-LIKE PROTEIN TYR-1-RELATED"/>
    <property type="match status" value="1"/>
</dbReference>
<dbReference type="Pfam" id="PF00264">
    <property type="entry name" value="Tyrosinase"/>
    <property type="match status" value="1"/>
</dbReference>
<evidence type="ECO:0000256" key="2">
    <source>
        <dbReference type="ARBA" id="ARBA00023008"/>
    </source>
</evidence>
<evidence type="ECO:0000256" key="1">
    <source>
        <dbReference type="ARBA" id="ARBA00022723"/>
    </source>
</evidence>
<accession>A0A3N4L3Y3</accession>
<dbReference type="InterPro" id="IPR008922">
    <property type="entry name" value="Di-copper_centre_dom_sf"/>
</dbReference>
<feature type="chain" id="PRO_5017994812" evidence="3">
    <location>
        <begin position="18"/>
        <end position="361"/>
    </location>
</feature>
<evidence type="ECO:0000313" key="6">
    <source>
        <dbReference type="Proteomes" id="UP000277580"/>
    </source>
</evidence>
<dbReference type="EMBL" id="ML119110">
    <property type="protein sequence ID" value="RPB16219.1"/>
    <property type="molecule type" value="Genomic_DNA"/>
</dbReference>
<dbReference type="PROSITE" id="PS00498">
    <property type="entry name" value="TYROSINASE_2"/>
    <property type="match status" value="1"/>
</dbReference>
<dbReference type="InterPro" id="IPR050316">
    <property type="entry name" value="Tyrosinase/Hemocyanin"/>
</dbReference>
<dbReference type="Proteomes" id="UP000277580">
    <property type="component" value="Unassembled WGS sequence"/>
</dbReference>
<dbReference type="STRING" id="1392247.A0A3N4L3Y3"/>
<keyword evidence="1" id="KW-0479">Metal-binding</keyword>
<feature type="domain" description="Tyrosinase copper-binding" evidence="4">
    <location>
        <begin position="270"/>
        <end position="281"/>
    </location>
</feature>
<dbReference type="SUPFAM" id="SSF48056">
    <property type="entry name" value="Di-copper centre-containing domain"/>
    <property type="match status" value="1"/>
</dbReference>
<dbReference type="InParanoid" id="A0A3N4L3Y3"/>
<dbReference type="GO" id="GO:0016491">
    <property type="term" value="F:oxidoreductase activity"/>
    <property type="evidence" value="ECO:0007669"/>
    <property type="project" value="InterPro"/>
</dbReference>
<protein>
    <submittedName>
        <fullName evidence="5">Di-copper centre-containing protein</fullName>
    </submittedName>
</protein>
<dbReference type="AlphaFoldDB" id="A0A3N4L3Y3"/>
<proteinExistence type="predicted"/>
<dbReference type="OrthoDB" id="6132182at2759"/>
<keyword evidence="6" id="KW-1185">Reference proteome</keyword>
<evidence type="ECO:0000256" key="3">
    <source>
        <dbReference type="SAM" id="SignalP"/>
    </source>
</evidence>
<feature type="signal peptide" evidence="3">
    <location>
        <begin position="1"/>
        <end position="17"/>
    </location>
</feature>
<dbReference type="GO" id="GO:0046872">
    <property type="term" value="F:metal ion binding"/>
    <property type="evidence" value="ECO:0007669"/>
    <property type="project" value="UniProtKB-KW"/>
</dbReference>
<dbReference type="InterPro" id="IPR002227">
    <property type="entry name" value="Tyrosinase_Cu-bd"/>
</dbReference>
<dbReference type="PRINTS" id="PR00092">
    <property type="entry name" value="TYROSINASE"/>
</dbReference>
<keyword evidence="3" id="KW-0732">Signal</keyword>
<gene>
    <name evidence="5" type="ORF">P167DRAFT_570924</name>
</gene>
<evidence type="ECO:0000313" key="5">
    <source>
        <dbReference type="EMBL" id="RPB16219.1"/>
    </source>
</evidence>
<dbReference type="PANTHER" id="PTHR11474">
    <property type="entry name" value="TYROSINASE FAMILY MEMBER"/>
    <property type="match status" value="1"/>
</dbReference>
<dbReference type="Gene3D" id="1.10.1280.10">
    <property type="entry name" value="Di-copper center containing domain from catechol oxidase"/>
    <property type="match status" value="1"/>
</dbReference>
<name>A0A3N4L3Y3_9PEZI</name>